<dbReference type="AlphaFoldDB" id="A0AAE3ZLY7"/>
<dbReference type="Pfam" id="PF08666">
    <property type="entry name" value="SAF"/>
    <property type="match status" value="1"/>
</dbReference>
<dbReference type="CDD" id="cd11614">
    <property type="entry name" value="SAF_CpaB_FlgA_like"/>
    <property type="match status" value="1"/>
</dbReference>
<accession>A0AAE3ZLY7</accession>
<proteinExistence type="predicted"/>
<dbReference type="Proteomes" id="UP001183629">
    <property type="component" value="Unassembled WGS sequence"/>
</dbReference>
<evidence type="ECO:0000256" key="1">
    <source>
        <dbReference type="SAM" id="Phobius"/>
    </source>
</evidence>
<evidence type="ECO:0000313" key="4">
    <source>
        <dbReference type="Proteomes" id="UP001183629"/>
    </source>
</evidence>
<protein>
    <recommendedName>
        <fullName evidence="2">SAF domain-containing protein</fullName>
    </recommendedName>
</protein>
<feature type="transmembrane region" description="Helical" evidence="1">
    <location>
        <begin position="31"/>
        <end position="51"/>
    </location>
</feature>
<name>A0AAE3ZLY7_9ACTN</name>
<dbReference type="SMART" id="SM00858">
    <property type="entry name" value="SAF"/>
    <property type="match status" value="1"/>
</dbReference>
<keyword evidence="1" id="KW-1133">Transmembrane helix</keyword>
<sequence length="224" mass="22781">MTMAQTRPAPGQADAPIAPPKVVRQRRTRPGLLGLALLLVALGGLAAAYAVNSVRATGEYLAVARPVAVGAQIAPEDLMIVQLGGGQGLTPIAASDAAAVVGKRAAVALSPGSLLTPDQITDKQLLGPGQQQIALGLSPQEIPARALRPGDKILLVGAPASQNASATEATRFQGVVVDTVTPDQEAAIPSDMTVVYVSMAEKDAAAVVLLHAQRRISVVLQSGS</sequence>
<comment type="caution">
    <text evidence="3">The sequence shown here is derived from an EMBL/GenBank/DDBJ whole genome shotgun (WGS) entry which is preliminary data.</text>
</comment>
<keyword evidence="1" id="KW-0472">Membrane</keyword>
<gene>
    <name evidence="3" type="ORF">J2S44_002487</name>
</gene>
<evidence type="ECO:0000313" key="3">
    <source>
        <dbReference type="EMBL" id="MDR7322237.1"/>
    </source>
</evidence>
<keyword evidence="4" id="KW-1185">Reference proteome</keyword>
<dbReference type="RefSeq" id="WP_310412294.1">
    <property type="nucleotide sequence ID" value="NZ_JAVDYC010000001.1"/>
</dbReference>
<dbReference type="EMBL" id="JAVDYC010000001">
    <property type="protein sequence ID" value="MDR7322237.1"/>
    <property type="molecule type" value="Genomic_DNA"/>
</dbReference>
<evidence type="ECO:0000259" key="2">
    <source>
        <dbReference type="SMART" id="SM00858"/>
    </source>
</evidence>
<reference evidence="3 4" key="1">
    <citation type="submission" date="2023-07" db="EMBL/GenBank/DDBJ databases">
        <title>Sequencing the genomes of 1000 actinobacteria strains.</title>
        <authorList>
            <person name="Klenk H.-P."/>
        </authorList>
    </citation>
    <scope>NUCLEOTIDE SEQUENCE [LARGE SCALE GENOMIC DNA]</scope>
    <source>
        <strain evidence="3 4">DSM 44711</strain>
    </source>
</reference>
<feature type="domain" description="SAF" evidence="2">
    <location>
        <begin position="58"/>
        <end position="121"/>
    </location>
</feature>
<dbReference type="InterPro" id="IPR013974">
    <property type="entry name" value="SAF"/>
</dbReference>
<keyword evidence="1" id="KW-0812">Transmembrane</keyword>
<organism evidence="3 4">
    <name type="scientific">Catenuloplanes niger</name>
    <dbReference type="NCBI Taxonomy" id="587534"/>
    <lineage>
        <taxon>Bacteria</taxon>
        <taxon>Bacillati</taxon>
        <taxon>Actinomycetota</taxon>
        <taxon>Actinomycetes</taxon>
        <taxon>Micromonosporales</taxon>
        <taxon>Micromonosporaceae</taxon>
        <taxon>Catenuloplanes</taxon>
    </lineage>
</organism>